<evidence type="ECO:0000313" key="6">
    <source>
        <dbReference type="Proteomes" id="UP001530293"/>
    </source>
</evidence>
<dbReference type="InterPro" id="IPR001792">
    <property type="entry name" value="Acylphosphatase-like_dom"/>
</dbReference>
<organism evidence="5 6">
    <name type="scientific">Discostella pseudostelligera</name>
    <dbReference type="NCBI Taxonomy" id="259834"/>
    <lineage>
        <taxon>Eukaryota</taxon>
        <taxon>Sar</taxon>
        <taxon>Stramenopiles</taxon>
        <taxon>Ochrophyta</taxon>
        <taxon>Bacillariophyta</taxon>
        <taxon>Coscinodiscophyceae</taxon>
        <taxon>Thalassiosirophycidae</taxon>
        <taxon>Stephanodiscales</taxon>
        <taxon>Stephanodiscaceae</taxon>
        <taxon>Discostella</taxon>
    </lineage>
</organism>
<evidence type="ECO:0000313" key="5">
    <source>
        <dbReference type="EMBL" id="KAL3760038.1"/>
    </source>
</evidence>
<dbReference type="AlphaFoldDB" id="A0ABD3M7W3"/>
<name>A0ABD3M7W3_9STRA</name>
<evidence type="ECO:0000256" key="3">
    <source>
        <dbReference type="SAM" id="SignalP"/>
    </source>
</evidence>
<evidence type="ECO:0000259" key="4">
    <source>
        <dbReference type="PROSITE" id="PS51160"/>
    </source>
</evidence>
<sequence>MMCHQQLLSIVSLFISLLAFLSGGGHIVHGFTTPVRGTVTVVGTSPIPHRTAKSLDTNNYRTPLLKALHLLPPRVITPSSVSIPTTTTGLQAEPTSDGDNSNNDANELIARRIIVVGDVDGGYYRSCVKNEASRFRKLIGTMSPPAGEKRAEIYVELNVRGTRFSTLDHLIVLHQQLVGKRKMVEGFVRWCERGDVGLSQSIKVDSVIDEFPTGLYDEFYVSTGRE</sequence>
<accession>A0ABD3M7W3</accession>
<evidence type="ECO:0000256" key="2">
    <source>
        <dbReference type="SAM" id="MobiDB-lite"/>
    </source>
</evidence>
<feature type="compositionally biased region" description="Polar residues" evidence="2">
    <location>
        <begin position="89"/>
        <end position="103"/>
    </location>
</feature>
<proteinExistence type="predicted"/>
<keyword evidence="6" id="KW-1185">Reference proteome</keyword>
<comment type="caution">
    <text evidence="5">The sequence shown here is derived from an EMBL/GenBank/DDBJ whole genome shotgun (WGS) entry which is preliminary data.</text>
</comment>
<feature type="domain" description="Acylphosphatase-like" evidence="4">
    <location>
        <begin position="110"/>
        <end position="223"/>
    </location>
</feature>
<comment type="caution">
    <text evidence="1">Lacks conserved residue(s) required for the propagation of feature annotation.</text>
</comment>
<gene>
    <name evidence="5" type="ORF">ACHAWU_006586</name>
</gene>
<feature type="chain" id="PRO_5044822052" description="Acylphosphatase-like domain-containing protein" evidence="3">
    <location>
        <begin position="31"/>
        <end position="226"/>
    </location>
</feature>
<dbReference type="EMBL" id="JALLBG020000194">
    <property type="protein sequence ID" value="KAL3760038.1"/>
    <property type="molecule type" value="Genomic_DNA"/>
</dbReference>
<protein>
    <recommendedName>
        <fullName evidence="4">Acylphosphatase-like domain-containing protein</fullName>
    </recommendedName>
</protein>
<keyword evidence="3" id="KW-0732">Signal</keyword>
<feature type="compositionally biased region" description="Low complexity" evidence="2">
    <location>
        <begin position="79"/>
        <end position="88"/>
    </location>
</feature>
<dbReference type="PROSITE" id="PS51160">
    <property type="entry name" value="ACYLPHOSPHATASE_3"/>
    <property type="match status" value="1"/>
</dbReference>
<evidence type="ECO:0000256" key="1">
    <source>
        <dbReference type="PROSITE-ProRule" id="PRU00520"/>
    </source>
</evidence>
<dbReference type="Proteomes" id="UP001530293">
    <property type="component" value="Unassembled WGS sequence"/>
</dbReference>
<feature type="region of interest" description="Disordered" evidence="2">
    <location>
        <begin position="79"/>
        <end position="103"/>
    </location>
</feature>
<feature type="signal peptide" evidence="3">
    <location>
        <begin position="1"/>
        <end position="30"/>
    </location>
</feature>
<reference evidence="5 6" key="1">
    <citation type="submission" date="2024-10" db="EMBL/GenBank/DDBJ databases">
        <title>Updated reference genomes for cyclostephanoid diatoms.</title>
        <authorList>
            <person name="Roberts W.R."/>
            <person name="Alverson A.J."/>
        </authorList>
    </citation>
    <scope>NUCLEOTIDE SEQUENCE [LARGE SCALE GENOMIC DNA]</scope>
    <source>
        <strain evidence="5 6">AJA232-27</strain>
    </source>
</reference>